<feature type="transmembrane region" description="Helical" evidence="1">
    <location>
        <begin position="50"/>
        <end position="68"/>
    </location>
</feature>
<protein>
    <submittedName>
        <fullName evidence="2">Uncharacterized protein</fullName>
    </submittedName>
</protein>
<feature type="transmembrane region" description="Helical" evidence="1">
    <location>
        <begin position="80"/>
        <end position="100"/>
    </location>
</feature>
<organism evidence="2">
    <name type="scientific">uncultured Solirubrobacteraceae bacterium</name>
    <dbReference type="NCBI Taxonomy" id="1162706"/>
    <lineage>
        <taxon>Bacteria</taxon>
        <taxon>Bacillati</taxon>
        <taxon>Actinomycetota</taxon>
        <taxon>Thermoleophilia</taxon>
        <taxon>Solirubrobacterales</taxon>
        <taxon>Solirubrobacteraceae</taxon>
        <taxon>environmental samples</taxon>
    </lineage>
</organism>
<feature type="transmembrane region" description="Helical" evidence="1">
    <location>
        <begin position="12"/>
        <end position="38"/>
    </location>
</feature>
<reference evidence="2" key="1">
    <citation type="submission" date="2020-02" db="EMBL/GenBank/DDBJ databases">
        <authorList>
            <person name="Meier V. D."/>
        </authorList>
    </citation>
    <scope>NUCLEOTIDE SEQUENCE</scope>
    <source>
        <strain evidence="2">AVDCRST_MAG69</strain>
    </source>
</reference>
<keyword evidence="1" id="KW-0472">Membrane</keyword>
<evidence type="ECO:0000313" key="2">
    <source>
        <dbReference type="EMBL" id="CAA9472895.1"/>
    </source>
</evidence>
<gene>
    <name evidence="2" type="ORF">AVDCRST_MAG69-221</name>
</gene>
<proteinExistence type="predicted"/>
<dbReference type="EMBL" id="CADCVP010000029">
    <property type="protein sequence ID" value="CAA9472895.1"/>
    <property type="molecule type" value="Genomic_DNA"/>
</dbReference>
<dbReference type="AlphaFoldDB" id="A0A6J4RMG2"/>
<evidence type="ECO:0000256" key="1">
    <source>
        <dbReference type="SAM" id="Phobius"/>
    </source>
</evidence>
<keyword evidence="1" id="KW-0812">Transmembrane</keyword>
<accession>A0A6J4RMG2</accession>
<sequence length="194" mass="20081">MDFLLDLLQGAGIAAAVGIRPSLPVLLVGALAAANLGVDFGGTDFAFLESWPFLLGALVLVVILDLVARRGRGADSRPVWISLLILSITIGALQGAGSLADRGHPIVPGILVGAACAALGFFAARSLFARARRRLDADAASTLPIYGEGAALAAAGASVLAPPVAILIVLALAWLLRGTRRREERKYAGLRILR</sequence>
<feature type="transmembrane region" description="Helical" evidence="1">
    <location>
        <begin position="106"/>
        <end position="128"/>
    </location>
</feature>
<keyword evidence="1" id="KW-1133">Transmembrane helix</keyword>
<name>A0A6J4RMG2_9ACTN</name>
<feature type="transmembrane region" description="Helical" evidence="1">
    <location>
        <begin position="149"/>
        <end position="176"/>
    </location>
</feature>